<dbReference type="InterPro" id="IPR036291">
    <property type="entry name" value="NAD(P)-bd_dom_sf"/>
</dbReference>
<dbReference type="InterPro" id="IPR041694">
    <property type="entry name" value="ADH_N_2"/>
</dbReference>
<sequence length="405" mass="44969">MASGSGGGDDDVQVKNKQVILKDYVSGFPKESDFYINTNGTMKLKVPEGSIGVVVKNLYLSCDPYMRNRMKKAVAGSYIESFKPGSPISGYGVAKVLDSRHPDFKKGDLVWARTRWEEYSLLTNLVTLNKVLHTDVPLTYHMGILGMPGLTAYAGFYEVCSPMKGEYVFISAASGAVGQLVGQFAKLIGCYVVGSAGSKEKVDLLKSKFRFNEAFNYKEEPDLDAALKRYFPEGIDIYFDNVGGKMLDAVLLNMRVHGRIAVCGMISQYNLHNPEGVHNLYFPEGIDIYFDNVGGKMLDAVLLNMRVHGRIAVCGMISQYNLHNPEGVHNLLHLISKRIRMEGFLVFHYYHLYPKFVEQVLSYIAEGKIVYVEDIAEGLENGPAALIGLFTGRNVGKQIVLVARE</sequence>
<keyword evidence="1" id="KW-0560">Oxidoreductase</keyword>
<dbReference type="SUPFAM" id="SSF50129">
    <property type="entry name" value="GroES-like"/>
    <property type="match status" value="1"/>
</dbReference>
<dbReference type="PANTHER" id="PTHR43205">
    <property type="entry name" value="PROSTAGLANDIN REDUCTASE"/>
    <property type="match status" value="1"/>
</dbReference>
<dbReference type="PANTHER" id="PTHR43205:SF7">
    <property type="entry name" value="PROSTAGLANDIN REDUCTASE 1"/>
    <property type="match status" value="1"/>
</dbReference>
<evidence type="ECO:0000259" key="2">
    <source>
        <dbReference type="Pfam" id="PF00107"/>
    </source>
</evidence>
<dbReference type="CDD" id="cd08295">
    <property type="entry name" value="double_bond_reductase_like"/>
    <property type="match status" value="1"/>
</dbReference>
<evidence type="ECO:0000313" key="5">
    <source>
        <dbReference type="Proteomes" id="UP000237347"/>
    </source>
</evidence>
<keyword evidence="5" id="KW-1185">Reference proteome</keyword>
<feature type="domain" description="Alcohol dehydrogenase-like C-terminal" evidence="2">
    <location>
        <begin position="176"/>
        <end position="268"/>
    </location>
</feature>
<protein>
    <submittedName>
        <fullName evidence="4">2-alkenal reductase (Nadp(+)-dependent)</fullName>
    </submittedName>
</protein>
<dbReference type="InterPro" id="IPR013149">
    <property type="entry name" value="ADH-like_C"/>
</dbReference>
<dbReference type="AlphaFoldDB" id="A0AAW0LTB2"/>
<dbReference type="Pfam" id="PF00107">
    <property type="entry name" value="ADH_zinc_N"/>
    <property type="match status" value="1"/>
</dbReference>
<dbReference type="EMBL" id="PKMF04000052">
    <property type="protein sequence ID" value="KAK7854715.1"/>
    <property type="molecule type" value="Genomic_DNA"/>
</dbReference>
<dbReference type="FunFam" id="3.40.50.720:FF:000121">
    <property type="entry name" value="Prostaglandin reductase 2"/>
    <property type="match status" value="1"/>
</dbReference>
<organism evidence="4 5">
    <name type="scientific">Quercus suber</name>
    <name type="common">Cork oak</name>
    <dbReference type="NCBI Taxonomy" id="58331"/>
    <lineage>
        <taxon>Eukaryota</taxon>
        <taxon>Viridiplantae</taxon>
        <taxon>Streptophyta</taxon>
        <taxon>Embryophyta</taxon>
        <taxon>Tracheophyta</taxon>
        <taxon>Spermatophyta</taxon>
        <taxon>Magnoliopsida</taxon>
        <taxon>eudicotyledons</taxon>
        <taxon>Gunneridae</taxon>
        <taxon>Pentapetalae</taxon>
        <taxon>rosids</taxon>
        <taxon>fabids</taxon>
        <taxon>Fagales</taxon>
        <taxon>Fagaceae</taxon>
        <taxon>Quercus</taxon>
    </lineage>
</organism>
<evidence type="ECO:0000313" key="4">
    <source>
        <dbReference type="EMBL" id="KAK7854715.1"/>
    </source>
</evidence>
<dbReference type="Gene3D" id="3.90.180.10">
    <property type="entry name" value="Medium-chain alcohol dehydrogenases, catalytic domain"/>
    <property type="match status" value="1"/>
</dbReference>
<dbReference type="InterPro" id="IPR011032">
    <property type="entry name" value="GroES-like_sf"/>
</dbReference>
<feature type="domain" description="Oxidoreductase N-terminal" evidence="3">
    <location>
        <begin position="17"/>
        <end position="123"/>
    </location>
</feature>
<dbReference type="Proteomes" id="UP000237347">
    <property type="component" value="Unassembled WGS sequence"/>
</dbReference>
<accession>A0AAW0LTB2</accession>
<name>A0AAW0LTB2_QUESU</name>
<dbReference type="InterPro" id="IPR045010">
    <property type="entry name" value="MDR_fam"/>
</dbReference>
<gene>
    <name evidence="4" type="primary">DBR_25</name>
    <name evidence="4" type="ORF">CFP56_031100</name>
</gene>
<dbReference type="Pfam" id="PF16884">
    <property type="entry name" value="ADH_N_2"/>
    <property type="match status" value="1"/>
</dbReference>
<evidence type="ECO:0000256" key="1">
    <source>
        <dbReference type="ARBA" id="ARBA00023002"/>
    </source>
</evidence>
<comment type="caution">
    <text evidence="4">The sequence shown here is derived from an EMBL/GenBank/DDBJ whole genome shotgun (WGS) entry which is preliminary data.</text>
</comment>
<dbReference type="SUPFAM" id="SSF51735">
    <property type="entry name" value="NAD(P)-binding Rossmann-fold domains"/>
    <property type="match status" value="2"/>
</dbReference>
<dbReference type="GO" id="GO:0032440">
    <property type="term" value="F:2-alkenal reductase [NAD(P)H] activity"/>
    <property type="evidence" value="ECO:0007669"/>
    <property type="project" value="TreeGrafter"/>
</dbReference>
<evidence type="ECO:0000259" key="3">
    <source>
        <dbReference type="Pfam" id="PF16884"/>
    </source>
</evidence>
<dbReference type="Gene3D" id="3.40.50.720">
    <property type="entry name" value="NAD(P)-binding Rossmann-like Domain"/>
    <property type="match status" value="2"/>
</dbReference>
<reference evidence="4 5" key="1">
    <citation type="journal article" date="2018" name="Sci. Data">
        <title>The draft genome sequence of cork oak.</title>
        <authorList>
            <person name="Ramos A.M."/>
            <person name="Usie A."/>
            <person name="Barbosa P."/>
            <person name="Barros P.M."/>
            <person name="Capote T."/>
            <person name="Chaves I."/>
            <person name="Simoes F."/>
            <person name="Abreu I."/>
            <person name="Carrasquinho I."/>
            <person name="Faro C."/>
            <person name="Guimaraes J.B."/>
            <person name="Mendonca D."/>
            <person name="Nobrega F."/>
            <person name="Rodrigues L."/>
            <person name="Saibo N.J.M."/>
            <person name="Varela M.C."/>
            <person name="Egas C."/>
            <person name="Matos J."/>
            <person name="Miguel C.M."/>
            <person name="Oliveira M.M."/>
            <person name="Ricardo C.P."/>
            <person name="Goncalves S."/>
        </authorList>
    </citation>
    <scope>NUCLEOTIDE SEQUENCE [LARGE SCALE GENOMIC DNA]</scope>
    <source>
        <strain evidence="5">cv. HL8</strain>
    </source>
</reference>
<proteinExistence type="predicted"/>